<comment type="subunit">
    <text evidence="11">Heterohexamer; composed of 3 copies of TIM9 and 3 copies of TIM10, named soluble 70 kDa complex. The complex associates with the TIM22 component of the TIM22 complex. Interacts with multi-pass transmembrane proteins in transit.</text>
</comment>
<keyword evidence="12" id="KW-0472">Membrane</keyword>
<comment type="function">
    <text evidence="10">Mitochondrial intermembrane chaperone that participates in the import and insertion of multi-pass transmembrane proteins into the mitochondrial inner membrane. May also be required for the transfer of beta-barrel precursors from the TOM complex to the sorting and assembly machinery (SAM complex) of the outer membrane. Acts as a chaperone-like protein that protects the hydrophobic precursors from aggregation and guide them through the mitochondrial intermembrane space.</text>
</comment>
<protein>
    <recommendedName>
        <fullName evidence="12">Mitochondrial import inner membrane translocase subunit</fullName>
    </recommendedName>
</protein>
<comment type="domain">
    <text evidence="12">The twin CX3C motif contains 4 conserved Cys residues that form 2 disulfide bonds in the mitochondrial intermembrane space.</text>
</comment>
<dbReference type="GO" id="GO:0015031">
    <property type="term" value="P:protein transport"/>
    <property type="evidence" value="ECO:0007669"/>
    <property type="project" value="UniProtKB-KW"/>
</dbReference>
<feature type="domain" description="Tim10-like" evidence="13">
    <location>
        <begin position="25"/>
        <end position="86"/>
    </location>
</feature>
<evidence type="ECO:0000256" key="4">
    <source>
        <dbReference type="ARBA" id="ARBA00022833"/>
    </source>
</evidence>
<dbReference type="InterPro" id="IPR035427">
    <property type="entry name" value="Tim10-like_dom_sf"/>
</dbReference>
<dbReference type="InterPro" id="IPR050673">
    <property type="entry name" value="Mito_inner_translocase_sub"/>
</dbReference>
<dbReference type="SUPFAM" id="SSF144122">
    <property type="entry name" value="Tim10-like"/>
    <property type="match status" value="1"/>
</dbReference>
<evidence type="ECO:0000256" key="11">
    <source>
        <dbReference type="ARBA" id="ARBA00063303"/>
    </source>
</evidence>
<reference evidence="14" key="1">
    <citation type="submission" date="2018-02" db="EMBL/GenBank/DDBJ databases">
        <title>Rhizophora mucronata_Transcriptome.</title>
        <authorList>
            <person name="Meera S.P."/>
            <person name="Sreeshan A."/>
            <person name="Augustine A."/>
        </authorList>
    </citation>
    <scope>NUCLEOTIDE SEQUENCE</scope>
    <source>
        <tissue evidence="14">Leaf</tissue>
    </source>
</reference>
<evidence type="ECO:0000256" key="3">
    <source>
        <dbReference type="ARBA" id="ARBA00022723"/>
    </source>
</evidence>
<evidence type="ECO:0000256" key="8">
    <source>
        <dbReference type="ARBA" id="ARBA00023157"/>
    </source>
</evidence>
<dbReference type="EMBL" id="GGEC01007460">
    <property type="protein sequence ID" value="MBW87943.1"/>
    <property type="molecule type" value="Transcribed_RNA"/>
</dbReference>
<evidence type="ECO:0000256" key="9">
    <source>
        <dbReference type="ARBA" id="ARBA00023186"/>
    </source>
</evidence>
<comment type="subcellular location">
    <subcellularLocation>
        <location evidence="12">Mitochondrion inner membrane</location>
        <topology evidence="12">Peripheral membrane protein</topology>
        <orientation evidence="12">Intermembrane side</orientation>
    </subcellularLocation>
</comment>
<keyword evidence="6 12" id="KW-0811">Translocation</keyword>
<name>A0A2P2J399_RHIMU</name>
<dbReference type="GO" id="GO:0046872">
    <property type="term" value="F:metal ion binding"/>
    <property type="evidence" value="ECO:0007669"/>
    <property type="project" value="UniProtKB-KW"/>
</dbReference>
<dbReference type="Gene3D" id="1.10.287.810">
    <property type="entry name" value="Mitochondrial import inner membrane translocase subunit tim13 like domains"/>
    <property type="match status" value="1"/>
</dbReference>
<keyword evidence="3" id="KW-0479">Metal-binding</keyword>
<proteinExistence type="inferred from homology"/>
<dbReference type="Pfam" id="PF02953">
    <property type="entry name" value="zf-Tim10_DDP"/>
    <property type="match status" value="1"/>
</dbReference>
<dbReference type="PANTHER" id="PTHR13172">
    <property type="entry name" value="MITOCHONDRIAL IMPORT INNER MEMBRANE TRANSLOCASE SUBUNIT TIM9B"/>
    <property type="match status" value="1"/>
</dbReference>
<organism evidence="14">
    <name type="scientific">Rhizophora mucronata</name>
    <name type="common">Asiatic mangrove</name>
    <dbReference type="NCBI Taxonomy" id="61149"/>
    <lineage>
        <taxon>Eukaryota</taxon>
        <taxon>Viridiplantae</taxon>
        <taxon>Streptophyta</taxon>
        <taxon>Embryophyta</taxon>
        <taxon>Tracheophyta</taxon>
        <taxon>Spermatophyta</taxon>
        <taxon>Magnoliopsida</taxon>
        <taxon>eudicotyledons</taxon>
        <taxon>Gunneridae</taxon>
        <taxon>Pentapetalae</taxon>
        <taxon>rosids</taxon>
        <taxon>fabids</taxon>
        <taxon>Malpighiales</taxon>
        <taxon>Rhizophoraceae</taxon>
        <taxon>Rhizophora</taxon>
    </lineage>
</organism>
<accession>A0A2P2J399</accession>
<evidence type="ECO:0000256" key="6">
    <source>
        <dbReference type="ARBA" id="ARBA00023010"/>
    </source>
</evidence>
<evidence type="ECO:0000256" key="12">
    <source>
        <dbReference type="RuleBase" id="RU367043"/>
    </source>
</evidence>
<keyword evidence="12" id="KW-0999">Mitochondrion inner membrane</keyword>
<comment type="function">
    <text evidence="12">Mitochondrial intermembrane chaperone that participates in the import and insertion of some multi-pass transmembrane proteins into the mitochondrial inner membrane. Also required for the transfer of beta-barrel precursors from the TOM complex to the sorting and assembly machinery (SAM complex) of the outer membrane. Acts as a chaperone-like protein that protects the hydrophobic precursors from aggregation and guide them through the mitochondrial intermembrane space.</text>
</comment>
<sequence length="98" mass="11351">MDKKMIGTTMDVAISEEDQARMANMIEHLQMRDSLRMYNSLVERCFTDCVDNFSRKTLQKQEETCVMRCAEKFLKHSMRVGMRFAELNQGAATSDQST</sequence>
<dbReference type="GO" id="GO:0005743">
    <property type="term" value="C:mitochondrial inner membrane"/>
    <property type="evidence" value="ECO:0007669"/>
    <property type="project" value="UniProtKB-SubCell"/>
</dbReference>
<keyword evidence="2 12" id="KW-0813">Transport</keyword>
<evidence type="ECO:0000256" key="10">
    <source>
        <dbReference type="ARBA" id="ARBA00025311"/>
    </source>
</evidence>
<evidence type="ECO:0000256" key="7">
    <source>
        <dbReference type="ARBA" id="ARBA00023128"/>
    </source>
</evidence>
<keyword evidence="4" id="KW-0862">Zinc</keyword>
<comment type="similarity">
    <text evidence="1 12">Belongs to the small Tim family.</text>
</comment>
<keyword evidence="8 12" id="KW-1015">Disulfide bond</keyword>
<keyword evidence="5 12" id="KW-0653">Protein transport</keyword>
<evidence type="ECO:0000256" key="5">
    <source>
        <dbReference type="ARBA" id="ARBA00022927"/>
    </source>
</evidence>
<dbReference type="AlphaFoldDB" id="A0A2P2J399"/>
<dbReference type="FunFam" id="1.10.287.810:FF:000008">
    <property type="entry name" value="Mitochondrial import inner membrane translocase subunit TIM9"/>
    <property type="match status" value="1"/>
</dbReference>
<evidence type="ECO:0000256" key="1">
    <source>
        <dbReference type="ARBA" id="ARBA00006720"/>
    </source>
</evidence>
<evidence type="ECO:0000259" key="13">
    <source>
        <dbReference type="Pfam" id="PF02953"/>
    </source>
</evidence>
<evidence type="ECO:0000256" key="2">
    <source>
        <dbReference type="ARBA" id="ARBA00022448"/>
    </source>
</evidence>
<evidence type="ECO:0000313" key="14">
    <source>
        <dbReference type="EMBL" id="MBW87943.1"/>
    </source>
</evidence>
<keyword evidence="7 12" id="KW-0496">Mitochondrion</keyword>
<dbReference type="InterPro" id="IPR004217">
    <property type="entry name" value="Tim10-like"/>
</dbReference>
<keyword evidence="9 12" id="KW-0143">Chaperone</keyword>